<dbReference type="Pfam" id="PF00353">
    <property type="entry name" value="HemolysinCabind"/>
    <property type="match status" value="6"/>
</dbReference>
<evidence type="ECO:0000256" key="1">
    <source>
        <dbReference type="ARBA" id="ARBA00004613"/>
    </source>
</evidence>
<dbReference type="EMBL" id="JAATJM010000001">
    <property type="protein sequence ID" value="NJC40310.1"/>
    <property type="molecule type" value="Genomic_DNA"/>
</dbReference>
<dbReference type="InterPro" id="IPR018511">
    <property type="entry name" value="Hemolysin-typ_Ca-bd_CS"/>
</dbReference>
<gene>
    <name evidence="3" type="ORF">GGQ87_000568</name>
</gene>
<comment type="caution">
    <text evidence="3">The sequence shown here is derived from an EMBL/GenBank/DDBJ whole genome shotgun (WGS) entry which is preliminary data.</text>
</comment>
<dbReference type="PROSITE" id="PS00330">
    <property type="entry name" value="HEMOLYSIN_CALCIUM"/>
    <property type="match status" value="1"/>
</dbReference>
<dbReference type="Proteomes" id="UP000587415">
    <property type="component" value="Unassembled WGS sequence"/>
</dbReference>
<dbReference type="InterPro" id="IPR001343">
    <property type="entry name" value="Hemolysn_Ca-bd"/>
</dbReference>
<evidence type="ECO:0000313" key="4">
    <source>
        <dbReference type="Proteomes" id="UP000587415"/>
    </source>
</evidence>
<dbReference type="PANTHER" id="PTHR38340:SF1">
    <property type="entry name" value="S-LAYER PROTEIN"/>
    <property type="match status" value="1"/>
</dbReference>
<proteinExistence type="predicted"/>
<protein>
    <submittedName>
        <fullName evidence="3">Ca2+-binding RTX toxin-like protein</fullName>
    </submittedName>
</protein>
<dbReference type="RefSeq" id="WP_168045202.1">
    <property type="nucleotide sequence ID" value="NZ_JAATJM010000001.1"/>
</dbReference>
<organism evidence="3 4">
    <name type="scientific">Brevundimonas alba</name>
    <dbReference type="NCBI Taxonomy" id="74314"/>
    <lineage>
        <taxon>Bacteria</taxon>
        <taxon>Pseudomonadati</taxon>
        <taxon>Pseudomonadota</taxon>
        <taxon>Alphaproteobacteria</taxon>
        <taxon>Caulobacterales</taxon>
        <taxon>Caulobacteraceae</taxon>
        <taxon>Brevundimonas</taxon>
    </lineage>
</organism>
<dbReference type="SUPFAM" id="SSF51120">
    <property type="entry name" value="beta-Roll"/>
    <property type="match status" value="5"/>
</dbReference>
<name>A0A7X6BN38_9CAUL</name>
<comment type="subcellular location">
    <subcellularLocation>
        <location evidence="1">Secreted</location>
    </subcellularLocation>
</comment>
<keyword evidence="4" id="KW-1185">Reference proteome</keyword>
<dbReference type="GO" id="GO:0005576">
    <property type="term" value="C:extracellular region"/>
    <property type="evidence" value="ECO:0007669"/>
    <property type="project" value="UniProtKB-SubCell"/>
</dbReference>
<evidence type="ECO:0000256" key="2">
    <source>
        <dbReference type="ARBA" id="ARBA00022525"/>
    </source>
</evidence>
<dbReference type="InterPro" id="IPR011049">
    <property type="entry name" value="Serralysin-like_metalloprot_C"/>
</dbReference>
<dbReference type="AlphaFoldDB" id="A0A7X6BN38"/>
<sequence>MSIHSSLRAGKPDTFLFVPVVGDSGDNTLPGTAGDDTIDGLDGDDTLSGGGGVDVMDGGLGSDTADYTTAAAGVVVRLFAGQTTVDGDGGTDTLISIENVTGSAFNDTLLGTVGNNVLSGGAGQDFLIGLGGDDILIGGSVLANQLQGGIGDDDYYVSANDTLVEFAGEGHDRIFTTQARLVMAANIEDLTYTGSGAFTGIGNAEDNAITGNIGADVLSGREGADSLDGGDGIDTVDYRLAGSGVVLSLADGEASDDGDGSTDILANFENVTGSVWDDDLTGDAGVNVLDGGDGYDRLVGGGGADILRGGADYDMVDYSGAAGGVFIKLNTGQAVNDGDGSSDQLISIEDVTGSAFNDIIIGGSIDNYLYGGAGSDVLIGLDGDDLLEGGNGAANQLQGGLGDDRYYVEANDTLVEFANEGHDSVLTTRNSYTLRANFEDLAFDGVGNFVGTGNDEDNAIVGGDGDDFLTGLKGDDILVGASGCGCGGGGNDTAVMSGVLADYEIEDLGGGAWGITDLVADRDGSDLLLDIDQLRFSDGSTYALVSVDPAPVLSDKTLDIAQVLPGLIDDDFLSFKDVDGPLVLPGDDGQMASSVLLDAELIEAFPTHMLTLSPEGGYVGGTDDIGRLHDHDGWLF</sequence>
<accession>A0A7X6BN38</accession>
<evidence type="ECO:0000313" key="3">
    <source>
        <dbReference type="EMBL" id="NJC40310.1"/>
    </source>
</evidence>
<dbReference type="Gene3D" id="2.150.10.10">
    <property type="entry name" value="Serralysin-like metalloprotease, C-terminal"/>
    <property type="match status" value="4"/>
</dbReference>
<reference evidence="3 4" key="1">
    <citation type="submission" date="2020-03" db="EMBL/GenBank/DDBJ databases">
        <title>Genomic Encyclopedia of Type Strains, Phase IV (KMG-IV): sequencing the most valuable type-strain genomes for metagenomic binning, comparative biology and taxonomic classification.</title>
        <authorList>
            <person name="Goeker M."/>
        </authorList>
    </citation>
    <scope>NUCLEOTIDE SEQUENCE [LARGE SCALE GENOMIC DNA]</scope>
    <source>
        <strain evidence="3 4">DSM 4736</strain>
    </source>
</reference>
<dbReference type="GO" id="GO:0005509">
    <property type="term" value="F:calcium ion binding"/>
    <property type="evidence" value="ECO:0007669"/>
    <property type="project" value="InterPro"/>
</dbReference>
<dbReference type="InterPro" id="IPR050557">
    <property type="entry name" value="RTX_toxin/Mannuronan_C5-epim"/>
</dbReference>
<keyword evidence="2" id="KW-0964">Secreted</keyword>
<dbReference type="PANTHER" id="PTHR38340">
    <property type="entry name" value="S-LAYER PROTEIN"/>
    <property type="match status" value="1"/>
</dbReference>
<dbReference type="PRINTS" id="PR00313">
    <property type="entry name" value="CABNDNGRPT"/>
</dbReference>